<dbReference type="Gene3D" id="3.60.120.10">
    <property type="entry name" value="Anthranilate synthase"/>
    <property type="match status" value="1"/>
</dbReference>
<evidence type="ECO:0000313" key="7">
    <source>
        <dbReference type="EMBL" id="GCL36150.1"/>
    </source>
</evidence>
<dbReference type="AlphaFoldDB" id="A0A479ZTW7"/>
<dbReference type="RefSeq" id="WP_137666752.1">
    <property type="nucleotide sequence ID" value="NZ_BJCE01000028.1"/>
</dbReference>
<evidence type="ECO:0000256" key="3">
    <source>
        <dbReference type="ARBA" id="ARBA00012824"/>
    </source>
</evidence>
<dbReference type="NCBIfam" id="TIGR00543">
    <property type="entry name" value="isochor_syn"/>
    <property type="match status" value="1"/>
</dbReference>
<dbReference type="PANTHER" id="PTHR42839">
    <property type="entry name" value="ISOCHORISMATE SYNTHASE ENTC"/>
    <property type="match status" value="1"/>
</dbReference>
<evidence type="ECO:0000256" key="1">
    <source>
        <dbReference type="ARBA" id="ARBA00000799"/>
    </source>
</evidence>
<evidence type="ECO:0000256" key="4">
    <source>
        <dbReference type="ARBA" id="ARBA00023235"/>
    </source>
</evidence>
<comment type="caution">
    <text evidence="7">The sequence shown here is derived from an EMBL/GenBank/DDBJ whole genome shotgun (WGS) entry which is preliminary data.</text>
</comment>
<protein>
    <recommendedName>
        <fullName evidence="3">isochorismate synthase</fullName>
        <ecNumber evidence="3">5.4.4.2</ecNumber>
    </recommendedName>
    <alternativeName>
        <fullName evidence="5">Isochorismate mutase</fullName>
    </alternativeName>
</protein>
<gene>
    <name evidence="7" type="ORF">SR1949_12520</name>
</gene>
<dbReference type="EMBL" id="BJCE01000028">
    <property type="protein sequence ID" value="GCL36150.1"/>
    <property type="molecule type" value="Genomic_DNA"/>
</dbReference>
<keyword evidence="4" id="KW-0413">Isomerase</keyword>
<name>A0A479ZTW7_9CYAN</name>
<organism evidence="7 8">
    <name type="scientific">Sphaerospermopsis reniformis</name>
    <dbReference type="NCBI Taxonomy" id="531300"/>
    <lineage>
        <taxon>Bacteria</taxon>
        <taxon>Bacillati</taxon>
        <taxon>Cyanobacteriota</taxon>
        <taxon>Cyanophyceae</taxon>
        <taxon>Nostocales</taxon>
        <taxon>Aphanizomenonaceae</taxon>
        <taxon>Sphaerospermopsis</taxon>
    </lineage>
</organism>
<dbReference type="PANTHER" id="PTHR42839:SF2">
    <property type="entry name" value="ISOCHORISMATE SYNTHASE ENTC"/>
    <property type="match status" value="1"/>
</dbReference>
<evidence type="ECO:0000256" key="5">
    <source>
        <dbReference type="ARBA" id="ARBA00041564"/>
    </source>
</evidence>
<accession>A0A479ZTW7</accession>
<dbReference type="Pfam" id="PF00425">
    <property type="entry name" value="Chorismate_bind"/>
    <property type="match status" value="1"/>
</dbReference>
<comment type="similarity">
    <text evidence="2">Belongs to the isochorismate synthase family.</text>
</comment>
<evidence type="ECO:0000259" key="6">
    <source>
        <dbReference type="Pfam" id="PF00425"/>
    </source>
</evidence>
<comment type="catalytic activity">
    <reaction evidence="1">
        <text>chorismate = isochorismate</text>
        <dbReference type="Rhea" id="RHEA:18985"/>
        <dbReference type="ChEBI" id="CHEBI:29748"/>
        <dbReference type="ChEBI" id="CHEBI:29780"/>
        <dbReference type="EC" id="5.4.4.2"/>
    </reaction>
</comment>
<proteinExistence type="inferred from homology"/>
<reference evidence="8" key="1">
    <citation type="submission" date="2019-02" db="EMBL/GenBank/DDBJ databases">
        <title>Draft genome sequence of Sphaerospermopsis reniformis NIES-1949.</title>
        <authorList>
            <person name="Yamaguchi H."/>
            <person name="Suzuki S."/>
            <person name="Kawachi M."/>
        </authorList>
    </citation>
    <scope>NUCLEOTIDE SEQUENCE [LARGE SCALE GENOMIC DNA]</scope>
    <source>
        <strain evidence="8">NIES-1949</strain>
    </source>
</reference>
<dbReference type="SUPFAM" id="SSF56322">
    <property type="entry name" value="ADC synthase"/>
    <property type="match status" value="1"/>
</dbReference>
<dbReference type="EC" id="5.4.4.2" evidence="3"/>
<dbReference type="Proteomes" id="UP000300142">
    <property type="component" value="Unassembled WGS sequence"/>
</dbReference>
<evidence type="ECO:0000313" key="8">
    <source>
        <dbReference type="Proteomes" id="UP000300142"/>
    </source>
</evidence>
<sequence>MTISPCRSSFFIEYKDLHQLLLAVQEKCYEQRSQQIVSISLAIDFIDPLVVLDKFAQKNTLNFYFENRSKGEAIVAIDAIKKLDISGQNRFHKTEEFIKDCLKNVINFGNINPVMGQPFAGTHFFCSYSFFDQHHYLDYPFSSATIFLPKLQVAVKNSSCTLVVNHLIHADINIQTILRELQDKIKTLQSLVKSSPNIENSSANFIKTKINNADNFKYSVLSALEKIESKHLRKIVLADALDVKSYNSFNLFKSLNNLRHFHPNCYVFSISNGKGQNFIGASPERLISIQNQELITDALAGSAPRGKTPNEDAANANNLVNSTKEKHEHNLVIDFITQRLSQLGLFPQILAPRLRQLSNIQHLWTPITAVVPANVHPLKIVAQLHPTPAVAGADRDIACAEIRCYEKFERGLYAAPLGWVDAKGNCEFIVGIRSALIDGDHARLYAGAGIVAGSDPEKEFAEVQLKLQALLKALV</sequence>
<keyword evidence="8" id="KW-1185">Reference proteome</keyword>
<dbReference type="InterPro" id="IPR005801">
    <property type="entry name" value="ADC_synthase"/>
</dbReference>
<dbReference type="InterPro" id="IPR004561">
    <property type="entry name" value="IsoChor_synthase"/>
</dbReference>
<feature type="domain" description="Chorismate-utilising enzyme C-terminal" evidence="6">
    <location>
        <begin position="214"/>
        <end position="466"/>
    </location>
</feature>
<dbReference type="InterPro" id="IPR015890">
    <property type="entry name" value="Chorismate_C"/>
</dbReference>
<evidence type="ECO:0000256" key="2">
    <source>
        <dbReference type="ARBA" id="ARBA00005297"/>
    </source>
</evidence>
<dbReference type="GO" id="GO:0008909">
    <property type="term" value="F:isochorismate synthase activity"/>
    <property type="evidence" value="ECO:0007669"/>
    <property type="project" value="UniProtKB-EC"/>
</dbReference>